<feature type="domain" description="LNR" evidence="4">
    <location>
        <begin position="331"/>
        <end position="364"/>
    </location>
</feature>
<gene>
    <name evidence="5" type="ORF">SteCoe_1894</name>
</gene>
<keyword evidence="1" id="KW-0677">Repeat</keyword>
<dbReference type="EMBL" id="MPUH01000020">
    <property type="protein sequence ID" value="OMJ94867.1"/>
    <property type="molecule type" value="Genomic_DNA"/>
</dbReference>
<evidence type="ECO:0000256" key="1">
    <source>
        <dbReference type="ARBA" id="ARBA00022737"/>
    </source>
</evidence>
<dbReference type="InterPro" id="IPR000800">
    <property type="entry name" value="Notch_dom"/>
</dbReference>
<organism evidence="5 6">
    <name type="scientific">Stentor coeruleus</name>
    <dbReference type="NCBI Taxonomy" id="5963"/>
    <lineage>
        <taxon>Eukaryota</taxon>
        <taxon>Sar</taxon>
        <taxon>Alveolata</taxon>
        <taxon>Ciliophora</taxon>
        <taxon>Postciliodesmatophora</taxon>
        <taxon>Heterotrichea</taxon>
        <taxon>Heterotrichida</taxon>
        <taxon>Stentoridae</taxon>
        <taxon>Stentor</taxon>
    </lineage>
</organism>
<accession>A0A1R2D0S7</accession>
<reference evidence="5 6" key="1">
    <citation type="submission" date="2016-11" db="EMBL/GenBank/DDBJ databases">
        <title>The macronuclear genome of Stentor coeruleus: a giant cell with tiny introns.</title>
        <authorList>
            <person name="Slabodnick M."/>
            <person name="Ruby J.G."/>
            <person name="Reiff S.B."/>
            <person name="Swart E.C."/>
            <person name="Gosai S."/>
            <person name="Prabakaran S."/>
            <person name="Witkowska E."/>
            <person name="Larue G.E."/>
            <person name="Fisher S."/>
            <person name="Freeman R.M."/>
            <person name="Gunawardena J."/>
            <person name="Chu W."/>
            <person name="Stover N.A."/>
            <person name="Gregory B.D."/>
            <person name="Nowacki M."/>
            <person name="Derisi J."/>
            <person name="Roy S.W."/>
            <person name="Marshall W.F."/>
            <person name="Sood P."/>
        </authorList>
    </citation>
    <scope>NUCLEOTIDE SEQUENCE [LARGE SCALE GENOMIC DNA]</scope>
    <source>
        <strain evidence="5">WM001</strain>
    </source>
</reference>
<evidence type="ECO:0000313" key="5">
    <source>
        <dbReference type="EMBL" id="OMJ94867.1"/>
    </source>
</evidence>
<dbReference type="Pfam" id="PF00066">
    <property type="entry name" value="Notch"/>
    <property type="match status" value="1"/>
</dbReference>
<keyword evidence="2" id="KW-1015">Disulfide bond</keyword>
<evidence type="ECO:0000256" key="2">
    <source>
        <dbReference type="ARBA" id="ARBA00023157"/>
    </source>
</evidence>
<comment type="caution">
    <text evidence="5">The sequence shown here is derived from an EMBL/GenBank/DDBJ whole genome shotgun (WGS) entry which is preliminary data.</text>
</comment>
<sequence length="415" mass="47039">MSLLLLLIQMCFGEWEFLSPQELTTKKAFVSIVNFGNPSYLNTYAKIIYTEAAGCILDGPFSRDEFVLIFYSSICNIFYLAENAQDLGASGIVFIIGSEIIGDNVIYAPSLSSSTSIGITVLLISKSLGELILQYSDQEVIIKYNYAKFSQISNPEINIIFTSNYTLDIPFIRSLKDLINTRDNYLTLSNIILTATNLDYKTYNATDCIYYDNINYICIPSSESVTGAEKLQNTALIFSYFYSLKDISEIDTFFNYLIDLYSSCFNNYTIDCNKDVLVKYAIPKESTSFLYKNNKYSSIIARCEISGIDVFWSDYIKDAYCFSRFVDGTMCGLYSGYCTYSMLMDGVCTPYCNNAAGHYDNLDCLKEEICYSFLLNNGQCEEACPDDPDCQKEQDRKDNLLLVKILVPIFSFILL</sequence>
<keyword evidence="6" id="KW-1185">Reference proteome</keyword>
<dbReference type="Proteomes" id="UP000187209">
    <property type="component" value="Unassembled WGS sequence"/>
</dbReference>
<dbReference type="AlphaFoldDB" id="A0A1R2D0S7"/>
<dbReference type="OrthoDB" id="10045365at2759"/>
<keyword evidence="3" id="KW-0325">Glycoprotein</keyword>
<name>A0A1R2D0S7_9CILI</name>
<evidence type="ECO:0000256" key="3">
    <source>
        <dbReference type="ARBA" id="ARBA00023180"/>
    </source>
</evidence>
<evidence type="ECO:0000259" key="4">
    <source>
        <dbReference type="Pfam" id="PF00066"/>
    </source>
</evidence>
<protein>
    <recommendedName>
        <fullName evidence="4">LNR domain-containing protein</fullName>
    </recommendedName>
</protein>
<evidence type="ECO:0000313" key="6">
    <source>
        <dbReference type="Proteomes" id="UP000187209"/>
    </source>
</evidence>
<proteinExistence type="predicted"/>